<protein>
    <submittedName>
        <fullName evidence="1">Uncharacterized protein</fullName>
    </submittedName>
</protein>
<organism evidence="1 2">
    <name type="scientific">Marivirga salinarum</name>
    <dbReference type="NCBI Taxonomy" id="3059078"/>
    <lineage>
        <taxon>Bacteria</taxon>
        <taxon>Pseudomonadati</taxon>
        <taxon>Bacteroidota</taxon>
        <taxon>Cytophagia</taxon>
        <taxon>Cytophagales</taxon>
        <taxon>Marivirgaceae</taxon>
        <taxon>Marivirga</taxon>
    </lineage>
</organism>
<dbReference type="RefSeq" id="WP_308348026.1">
    <property type="nucleotide sequence ID" value="NZ_CP129971.1"/>
</dbReference>
<gene>
    <name evidence="1" type="ORF">QYS49_19425</name>
</gene>
<dbReference type="AlphaFoldDB" id="A0AA49JB47"/>
<dbReference type="EMBL" id="CP129971">
    <property type="protein sequence ID" value="WKK73992.1"/>
    <property type="molecule type" value="Genomic_DNA"/>
</dbReference>
<accession>A0AA49JB47</accession>
<proteinExistence type="predicted"/>
<dbReference type="Proteomes" id="UP001230496">
    <property type="component" value="Chromosome"/>
</dbReference>
<sequence>MKINQPKTINAWCMYDCANSVYAIVIKSSIFPVFYNTATQNAFDGDIVDFFGYQFVNTGLYLSAIV</sequence>
<dbReference type="KEGG" id="msaa:QYS49_19425"/>
<evidence type="ECO:0000313" key="2">
    <source>
        <dbReference type="Proteomes" id="UP001230496"/>
    </source>
</evidence>
<evidence type="ECO:0000313" key="1">
    <source>
        <dbReference type="EMBL" id="WKK73992.1"/>
    </source>
</evidence>
<keyword evidence="2" id="KW-1185">Reference proteome</keyword>
<name>A0AA49JB47_9BACT</name>
<reference evidence="1 2" key="1">
    <citation type="submission" date="2023-08" db="EMBL/GenBank/DDBJ databases">
        <title>Comparative genomics and taxonomic characterization of three novel marine species of genus Marivirga.</title>
        <authorList>
            <person name="Muhammad N."/>
            <person name="Kim S.-G."/>
        </authorList>
    </citation>
    <scope>NUCLEOTIDE SEQUENCE [LARGE SCALE GENOMIC DNA]</scope>
    <source>
        <strain evidence="1 2">BDSF4-3</strain>
    </source>
</reference>